<dbReference type="EMBL" id="KQ421514">
    <property type="protein sequence ID" value="KOF77283.1"/>
    <property type="molecule type" value="Genomic_DNA"/>
</dbReference>
<organism evidence="1">
    <name type="scientific">Octopus bimaculoides</name>
    <name type="common">California two-spotted octopus</name>
    <dbReference type="NCBI Taxonomy" id="37653"/>
    <lineage>
        <taxon>Eukaryota</taxon>
        <taxon>Metazoa</taxon>
        <taxon>Spiralia</taxon>
        <taxon>Lophotrochozoa</taxon>
        <taxon>Mollusca</taxon>
        <taxon>Cephalopoda</taxon>
        <taxon>Coleoidea</taxon>
        <taxon>Octopodiformes</taxon>
        <taxon>Octopoda</taxon>
        <taxon>Incirrata</taxon>
        <taxon>Octopodidae</taxon>
        <taxon>Octopus</taxon>
    </lineage>
</organism>
<accession>A0A0L8GK18</accession>
<sequence>MQWNCTSNQVVEVQNPLTLHNRLLCCLKNREQR</sequence>
<evidence type="ECO:0000313" key="1">
    <source>
        <dbReference type="EMBL" id="KOF77283.1"/>
    </source>
</evidence>
<dbReference type="AlphaFoldDB" id="A0A0L8GK18"/>
<gene>
    <name evidence="1" type="ORF">OCBIM_22032294mg</name>
</gene>
<name>A0A0L8GK18_OCTBM</name>
<reference evidence="1" key="1">
    <citation type="submission" date="2015-07" db="EMBL/GenBank/DDBJ databases">
        <title>MeaNS - Measles Nucleotide Surveillance Program.</title>
        <authorList>
            <person name="Tran T."/>
            <person name="Druce J."/>
        </authorList>
    </citation>
    <scope>NUCLEOTIDE SEQUENCE</scope>
    <source>
        <strain evidence="1">UCB-OBI-ISO-001</strain>
        <tissue evidence="1">Gonad</tissue>
    </source>
</reference>
<proteinExistence type="predicted"/>
<protein>
    <submittedName>
        <fullName evidence="1">Uncharacterized protein</fullName>
    </submittedName>
</protein>